<dbReference type="HOGENOM" id="CLU_701662_0_0_11"/>
<evidence type="ECO:0000256" key="1">
    <source>
        <dbReference type="SAM" id="MobiDB-lite"/>
    </source>
</evidence>
<protein>
    <recommendedName>
        <fullName evidence="6">YhcG PDDEXK nuclease domain-containing protein</fullName>
    </recommendedName>
</protein>
<sequence>MRAAATAWPEEAGFVQQAVARLPWGHLTVLLGRLDERATRDSYATHALQQGWSRDVLANQIDSGLHTRIGAAPSNFEAQLPQPDSELAQQLTRDPYVFDHLALTDRASERAMEQGLVDRLQQTLTAFGHGMAFVGRQVRFTVGEEEMIIDRSRGALRRGILFHIPQVRYIVIELKIGRFTPAYTGQLGAYVALIDDRLRDPTVHAPTVGILLCKDRDEHVVRYALAGAPAPMAVATYTYDTLPPDQQASLPTPPSSATSSAATSPTPSPTPWTTPSTRHPHRPRAPTTTTATTTDDLPVSLTGRTRPWTPHQKPQPASETTRSGGPTTSTPLSCASSPTPPGNCPPPAAGSTWCGPGPASTTGTRCCTWCTTTLGGTSPPAYAATSTRSRTTP</sequence>
<proteinExistence type="predicted"/>
<dbReference type="Pfam" id="PF06250">
    <property type="entry name" value="YhcG_C"/>
    <property type="match status" value="1"/>
</dbReference>
<dbReference type="EMBL" id="CP000750">
    <property type="protein sequence ID" value="ABS04032.1"/>
    <property type="molecule type" value="Genomic_DNA"/>
</dbReference>
<feature type="domain" description="YhcG PDDEXK nuclease" evidence="2">
    <location>
        <begin position="90"/>
        <end position="247"/>
    </location>
</feature>
<feature type="compositionally biased region" description="Low complexity" evidence="1">
    <location>
        <begin position="320"/>
        <end position="337"/>
    </location>
</feature>
<dbReference type="KEGG" id="kra:Krad_2557"/>
<reference evidence="5" key="1">
    <citation type="journal article" date="2008" name="PLoS ONE">
        <title>Survival in nuclear waste, extreme resistance, and potential applications gleaned from the genome sequence of Kineococcus radiotolerans SRS30216.</title>
        <authorList>
            <person name="Bagwell C.E."/>
            <person name="Bhat S."/>
            <person name="Hawkins G.M."/>
            <person name="Smith B.W."/>
            <person name="Biswas T."/>
            <person name="Hoover T.R."/>
            <person name="Saunders E."/>
            <person name="Han C.S."/>
            <person name="Tsodikov O.V."/>
            <person name="Shimkets L.J."/>
        </authorList>
    </citation>
    <scope>NUCLEOTIDE SEQUENCE [LARGE SCALE GENOMIC DNA]</scope>
    <source>
        <strain evidence="5">ATCC BAA-149 / DSM 14245 / SRS30216</strain>
    </source>
</reference>
<evidence type="ECO:0000259" key="3">
    <source>
        <dbReference type="Pfam" id="PF17761"/>
    </source>
</evidence>
<dbReference type="Gene3D" id="3.40.1350.10">
    <property type="match status" value="1"/>
</dbReference>
<evidence type="ECO:0008006" key="6">
    <source>
        <dbReference type="Google" id="ProtNLM"/>
    </source>
</evidence>
<organism evidence="4 5">
    <name type="scientific">Kineococcus radiotolerans (strain ATCC BAA-149 / DSM 14245 / SRS30216)</name>
    <dbReference type="NCBI Taxonomy" id="266940"/>
    <lineage>
        <taxon>Bacteria</taxon>
        <taxon>Bacillati</taxon>
        <taxon>Actinomycetota</taxon>
        <taxon>Actinomycetes</taxon>
        <taxon>Kineosporiales</taxon>
        <taxon>Kineosporiaceae</taxon>
        <taxon>Kineococcus</taxon>
    </lineage>
</organism>
<feature type="domain" description="YhcG N-terminal" evidence="3">
    <location>
        <begin position="1"/>
        <end position="68"/>
    </location>
</feature>
<gene>
    <name evidence="4" type="ordered locus">Krad_2557</name>
</gene>
<feature type="compositionally biased region" description="Low complexity" evidence="1">
    <location>
        <begin position="285"/>
        <end position="294"/>
    </location>
</feature>
<accession>A6WB43</accession>
<evidence type="ECO:0000313" key="4">
    <source>
        <dbReference type="EMBL" id="ABS04032.1"/>
    </source>
</evidence>
<dbReference type="GO" id="GO:0003676">
    <property type="term" value="F:nucleic acid binding"/>
    <property type="evidence" value="ECO:0007669"/>
    <property type="project" value="InterPro"/>
</dbReference>
<keyword evidence="5" id="KW-1185">Reference proteome</keyword>
<dbReference type="InterPro" id="IPR011856">
    <property type="entry name" value="tRNA_endonuc-like_dom_sf"/>
</dbReference>
<dbReference type="Proteomes" id="UP000001116">
    <property type="component" value="Chromosome"/>
</dbReference>
<dbReference type="Pfam" id="PF17761">
    <property type="entry name" value="DUF1016_N"/>
    <property type="match status" value="1"/>
</dbReference>
<dbReference type="PANTHER" id="PTHR30547">
    <property type="entry name" value="UNCHARACTERIZED PROTEIN YHCG-RELATED"/>
    <property type="match status" value="1"/>
</dbReference>
<name>A6WB43_KINRD</name>
<dbReference type="InterPro" id="IPR041527">
    <property type="entry name" value="YhcG_N"/>
</dbReference>
<evidence type="ECO:0000313" key="5">
    <source>
        <dbReference type="Proteomes" id="UP000001116"/>
    </source>
</evidence>
<dbReference type="InterPro" id="IPR053148">
    <property type="entry name" value="PD-DEXK-like_domain"/>
</dbReference>
<feature type="region of interest" description="Disordered" evidence="1">
    <location>
        <begin position="244"/>
        <end position="344"/>
    </location>
</feature>
<dbReference type="PANTHER" id="PTHR30547:SF0">
    <property type="entry name" value="BLR8175 PROTEIN"/>
    <property type="match status" value="1"/>
</dbReference>
<feature type="compositionally biased region" description="Low complexity" evidence="1">
    <location>
        <begin position="255"/>
        <end position="265"/>
    </location>
</feature>
<dbReference type="InterPro" id="IPR009362">
    <property type="entry name" value="YhcG_C"/>
</dbReference>
<evidence type="ECO:0000259" key="2">
    <source>
        <dbReference type="Pfam" id="PF06250"/>
    </source>
</evidence>
<dbReference type="eggNOG" id="COG4804">
    <property type="taxonomic scope" value="Bacteria"/>
</dbReference>
<dbReference type="AlphaFoldDB" id="A6WB43"/>